<protein>
    <submittedName>
        <fullName evidence="2">Uncharacterized protein</fullName>
    </submittedName>
</protein>
<dbReference type="EMBL" id="LAZR01005770">
    <property type="protein sequence ID" value="KKM97252.1"/>
    <property type="molecule type" value="Genomic_DNA"/>
</dbReference>
<dbReference type="AlphaFoldDB" id="A0A0F9PVM4"/>
<comment type="caution">
    <text evidence="2">The sequence shown here is derived from an EMBL/GenBank/DDBJ whole genome shotgun (WGS) entry which is preliminary data.</text>
</comment>
<accession>A0A0F9PVM4</accession>
<keyword evidence="1" id="KW-0472">Membrane</keyword>
<evidence type="ECO:0000313" key="2">
    <source>
        <dbReference type="EMBL" id="KKM97252.1"/>
    </source>
</evidence>
<feature type="transmembrane region" description="Helical" evidence="1">
    <location>
        <begin position="111"/>
        <end position="132"/>
    </location>
</feature>
<dbReference type="InterPro" id="IPR021497">
    <property type="entry name" value="GTA_holin_3TM"/>
</dbReference>
<proteinExistence type="predicted"/>
<gene>
    <name evidence="2" type="ORF">LCGC14_1169960</name>
</gene>
<dbReference type="Pfam" id="PF11351">
    <property type="entry name" value="GTA_holin_3TM"/>
    <property type="match status" value="1"/>
</dbReference>
<organism evidence="2">
    <name type="scientific">marine sediment metagenome</name>
    <dbReference type="NCBI Taxonomy" id="412755"/>
    <lineage>
        <taxon>unclassified sequences</taxon>
        <taxon>metagenomes</taxon>
        <taxon>ecological metagenomes</taxon>
    </lineage>
</organism>
<sequence>MLPALLLPALAKAGLSLLAKAGIRKGMDYVKEKTGIDLGSIELDADGNIPDDKIVELKTAEMEHEESLQQIALEKFKVGEREDTAKMETVNATMQSETKASKWWSSAWRPFWGFTSAIAFLVVSIFVCVLAYKGIIEGDANALAMIPQFITSIAMLFAIPGGILGVTAWHRGKMQRGK</sequence>
<keyword evidence="1" id="KW-0812">Transmembrane</keyword>
<feature type="transmembrane region" description="Helical" evidence="1">
    <location>
        <begin position="144"/>
        <end position="169"/>
    </location>
</feature>
<reference evidence="2" key="1">
    <citation type="journal article" date="2015" name="Nature">
        <title>Complex archaea that bridge the gap between prokaryotes and eukaryotes.</title>
        <authorList>
            <person name="Spang A."/>
            <person name="Saw J.H."/>
            <person name="Jorgensen S.L."/>
            <person name="Zaremba-Niedzwiedzka K."/>
            <person name="Martijn J."/>
            <person name="Lind A.E."/>
            <person name="van Eijk R."/>
            <person name="Schleper C."/>
            <person name="Guy L."/>
            <person name="Ettema T.J."/>
        </authorList>
    </citation>
    <scope>NUCLEOTIDE SEQUENCE</scope>
</reference>
<keyword evidence="1" id="KW-1133">Transmembrane helix</keyword>
<name>A0A0F9PVM4_9ZZZZ</name>
<evidence type="ECO:0000256" key="1">
    <source>
        <dbReference type="SAM" id="Phobius"/>
    </source>
</evidence>